<organism evidence="10 11">
    <name type="scientific">Helicovermis profundi</name>
    <dbReference type="NCBI Taxonomy" id="3065157"/>
    <lineage>
        <taxon>Bacteria</taxon>
        <taxon>Bacillati</taxon>
        <taxon>Bacillota</taxon>
        <taxon>Clostridia</taxon>
        <taxon>Helicovermis</taxon>
    </lineage>
</organism>
<keyword evidence="7 9" id="KW-0472">Membrane</keyword>
<feature type="transmembrane region" description="Helical" evidence="9">
    <location>
        <begin position="409"/>
        <end position="430"/>
    </location>
</feature>
<dbReference type="EMBL" id="AP028654">
    <property type="protein sequence ID" value="BEP30270.1"/>
    <property type="molecule type" value="Genomic_DNA"/>
</dbReference>
<dbReference type="GO" id="GO:0051117">
    <property type="term" value="F:ATPase binding"/>
    <property type="evidence" value="ECO:0007669"/>
    <property type="project" value="TreeGrafter"/>
</dbReference>
<dbReference type="GO" id="GO:0016471">
    <property type="term" value="C:vacuolar proton-transporting V-type ATPase complex"/>
    <property type="evidence" value="ECO:0007669"/>
    <property type="project" value="TreeGrafter"/>
</dbReference>
<accession>A0AAU9E800</accession>
<sequence>MAIEKMKMMNMVGHIDSMDSVLKKVMALKNVQLLNAFDEIDDVDFTLDIDEKYEKEVVDLCRIKPHREKAAFRMMSLDINNLMDIMQLKKQIELKYYETEYNDLEISKSISMILKEMEDINKETSTLNEKLKVLNELKVIERIRDINVDFDKVFNLNVFDVNLGRLTPENRVKFTKNYENVPALVMHVGEYENEEVYLVVSPKEFNEETTRILKSVYFKQIWIPEEFLSTPRNMIIKINKEIEDIINRIDFLKNEAKDYKNKYGENIIKCYSVIEIEKNLSRMKSKIAVTRNFFYLAGWIPQNLINNLEKSLSVYGEGMILIFKDVSEVKTKVRPPTLLSNSWLFKPFEILIEMYGMPSYSEIDPTPFIGFVYMLLFGAMFGDLGQGFVIFLAGILLIKVKNADKAGGLLSRIGISSMLFGFLYDSFFGYEEVISKFVVNTLHIEFAEKIFLRPIENINTMLMYSIGLGILLLISSFGLSIYNKLKSKDIAEGIFGRNGIVGLILYITMIAVVFGSFKKMYFLPPSVLFTIVVITLILMVVREPLANLITDTRPLYHESAGEYYVESGFNLLETFLGMLSNSVSFIRVGAFALNHVGLFIAFHTIANIIGTSLGEVSMFIVGNIMVLMLEGLIVFIQGLRLVYYELFSKYYTGDGVSFEPEVLKISK</sequence>
<keyword evidence="4 9" id="KW-0812">Transmembrane</keyword>
<evidence type="ECO:0000256" key="3">
    <source>
        <dbReference type="ARBA" id="ARBA00022448"/>
    </source>
</evidence>
<feature type="transmembrane region" description="Helical" evidence="9">
    <location>
        <begin position="521"/>
        <end position="541"/>
    </location>
</feature>
<evidence type="ECO:0000256" key="9">
    <source>
        <dbReference type="SAM" id="Phobius"/>
    </source>
</evidence>
<evidence type="ECO:0000256" key="4">
    <source>
        <dbReference type="ARBA" id="ARBA00022692"/>
    </source>
</evidence>
<keyword evidence="6" id="KW-0406">Ion transport</keyword>
<feature type="coiled-coil region" evidence="8">
    <location>
        <begin position="235"/>
        <end position="262"/>
    </location>
</feature>
<comment type="subcellular location">
    <subcellularLocation>
        <location evidence="1">Membrane</location>
        <topology evidence="1">Multi-pass membrane protein</topology>
    </subcellularLocation>
</comment>
<evidence type="ECO:0000256" key="1">
    <source>
        <dbReference type="ARBA" id="ARBA00004141"/>
    </source>
</evidence>
<feature type="transmembrane region" description="Helical" evidence="9">
    <location>
        <begin position="494"/>
        <end position="515"/>
    </location>
</feature>
<keyword evidence="8" id="KW-0175">Coiled coil</keyword>
<name>A0AAU9E800_9FIRM</name>
<dbReference type="GO" id="GO:0007035">
    <property type="term" value="P:vacuolar acidification"/>
    <property type="evidence" value="ECO:0007669"/>
    <property type="project" value="TreeGrafter"/>
</dbReference>
<evidence type="ECO:0000256" key="6">
    <source>
        <dbReference type="ARBA" id="ARBA00023065"/>
    </source>
</evidence>
<dbReference type="RefSeq" id="WP_338535866.1">
    <property type="nucleotide sequence ID" value="NZ_AP028654.1"/>
</dbReference>
<comment type="similarity">
    <text evidence="2">Belongs to the V-ATPase 116 kDa subunit family.</text>
</comment>
<evidence type="ECO:0000256" key="2">
    <source>
        <dbReference type="ARBA" id="ARBA00009904"/>
    </source>
</evidence>
<dbReference type="PANTHER" id="PTHR11629">
    <property type="entry name" value="VACUOLAR PROTON ATPASES"/>
    <property type="match status" value="1"/>
</dbReference>
<dbReference type="KEGG" id="hprf:HLPR_26010"/>
<evidence type="ECO:0000256" key="8">
    <source>
        <dbReference type="SAM" id="Coils"/>
    </source>
</evidence>
<evidence type="ECO:0000313" key="11">
    <source>
        <dbReference type="Proteomes" id="UP001321786"/>
    </source>
</evidence>
<feature type="transmembrane region" description="Helical" evidence="9">
    <location>
        <begin position="616"/>
        <end position="639"/>
    </location>
</feature>
<feature type="transmembrane region" description="Helical" evidence="9">
    <location>
        <begin position="371"/>
        <end position="397"/>
    </location>
</feature>
<feature type="transmembrane region" description="Helical" evidence="9">
    <location>
        <begin position="461"/>
        <end position="482"/>
    </location>
</feature>
<dbReference type="Proteomes" id="UP001321786">
    <property type="component" value="Chromosome"/>
</dbReference>
<feature type="transmembrane region" description="Helical" evidence="9">
    <location>
        <begin position="588"/>
        <end position="610"/>
    </location>
</feature>
<evidence type="ECO:0000256" key="7">
    <source>
        <dbReference type="ARBA" id="ARBA00023136"/>
    </source>
</evidence>
<proteinExistence type="inferred from homology"/>
<protein>
    <submittedName>
        <fullName evidence="10">V-type ATPase 116kDa subunit family protein</fullName>
    </submittedName>
</protein>
<keyword evidence="3" id="KW-0813">Transport</keyword>
<evidence type="ECO:0000256" key="5">
    <source>
        <dbReference type="ARBA" id="ARBA00022989"/>
    </source>
</evidence>
<dbReference type="AlphaFoldDB" id="A0AAU9E800"/>
<dbReference type="PANTHER" id="PTHR11629:SF63">
    <property type="entry name" value="V-TYPE PROTON ATPASE SUBUNIT A"/>
    <property type="match status" value="1"/>
</dbReference>
<dbReference type="InterPro" id="IPR002490">
    <property type="entry name" value="V-ATPase_116kDa_su"/>
</dbReference>
<evidence type="ECO:0000313" key="10">
    <source>
        <dbReference type="EMBL" id="BEP30270.1"/>
    </source>
</evidence>
<dbReference type="GO" id="GO:0033179">
    <property type="term" value="C:proton-transporting V-type ATPase, V0 domain"/>
    <property type="evidence" value="ECO:0007669"/>
    <property type="project" value="InterPro"/>
</dbReference>
<keyword evidence="11" id="KW-1185">Reference proteome</keyword>
<dbReference type="Pfam" id="PF01496">
    <property type="entry name" value="V_ATPase_I"/>
    <property type="match status" value="2"/>
</dbReference>
<reference evidence="10 11" key="1">
    <citation type="submission" date="2023-08" db="EMBL/GenBank/DDBJ databases">
        <title>Helicovermis profunda gen. nov., sp. nov., a novel mesophilic, fermentative bacterium within the Bacillota from a deep-sea hydrothermal vent chimney.</title>
        <authorList>
            <person name="Miyazaki U."/>
            <person name="Mizutani D."/>
            <person name="Hashimoto Y."/>
            <person name="Tame A."/>
            <person name="Sawayama S."/>
            <person name="Miyazaki J."/>
            <person name="Takai K."/>
            <person name="Nakagawa S."/>
        </authorList>
    </citation>
    <scope>NUCLEOTIDE SEQUENCE [LARGE SCALE GENOMIC DNA]</scope>
    <source>
        <strain evidence="10 11">S502</strain>
    </source>
</reference>
<dbReference type="GO" id="GO:0046961">
    <property type="term" value="F:proton-transporting ATPase activity, rotational mechanism"/>
    <property type="evidence" value="ECO:0007669"/>
    <property type="project" value="InterPro"/>
</dbReference>
<gene>
    <name evidence="10" type="ORF">HLPR_26010</name>
</gene>
<keyword evidence="5 9" id="KW-1133">Transmembrane helix</keyword>